<sequence>MVLLFDFIYRQFIHEPPPPTASFKGKTVIVTGGSGGLGLEACRSMIRLGASQVIIACRNIEKGKAAAKDLEATTSCSSGTIQVWNLNLSSFSSVQAFSKRVAAELPRVDAVLANAGIATRTFRISEDNEETITTNVVSMSLLAFLLHPKLRETASKHNTQTHLTITGSELYEVAAFKESKVPDGQIFATLNNKSTANMSDRYNVSKLLDLYVLREFAASFPVSSSGVIINCIAPGFCSSELHREHSNAFTNFLIRILARKAEVGARTLVYGASAGKETHGQYVPDCKIKAPQKGLGENSELQHRVWTELKKKLELIQPGVTSLT</sequence>
<evidence type="ECO:0000313" key="3">
    <source>
        <dbReference type="Proteomes" id="UP000235786"/>
    </source>
</evidence>
<gene>
    <name evidence="2" type="ORF">L207DRAFT_494439</name>
</gene>
<dbReference type="PANTHER" id="PTHR43157">
    <property type="entry name" value="PHOSPHATIDYLINOSITOL-GLYCAN BIOSYNTHESIS CLASS F PROTEIN-RELATED"/>
    <property type="match status" value="1"/>
</dbReference>
<dbReference type="AlphaFoldDB" id="A0A2J6RBE1"/>
<accession>A0A2J6RBE1</accession>
<proteinExistence type="predicted"/>
<dbReference type="GO" id="GO:0016491">
    <property type="term" value="F:oxidoreductase activity"/>
    <property type="evidence" value="ECO:0007669"/>
    <property type="project" value="UniProtKB-KW"/>
</dbReference>
<dbReference type="OrthoDB" id="542013at2759"/>
<evidence type="ECO:0000313" key="2">
    <source>
        <dbReference type="EMBL" id="PMD35833.1"/>
    </source>
</evidence>
<dbReference type="Proteomes" id="UP000235786">
    <property type="component" value="Unassembled WGS sequence"/>
</dbReference>
<dbReference type="InterPro" id="IPR036291">
    <property type="entry name" value="NAD(P)-bd_dom_sf"/>
</dbReference>
<keyword evidence="3" id="KW-1185">Reference proteome</keyword>
<protein>
    <submittedName>
        <fullName evidence="2">Putative short-chain dehydrogenase</fullName>
    </submittedName>
</protein>
<dbReference type="Gene3D" id="3.40.50.720">
    <property type="entry name" value="NAD(P)-binding Rossmann-like Domain"/>
    <property type="match status" value="1"/>
</dbReference>
<dbReference type="SUPFAM" id="SSF51735">
    <property type="entry name" value="NAD(P)-binding Rossmann-fold domains"/>
    <property type="match status" value="1"/>
</dbReference>
<organism evidence="2 3">
    <name type="scientific">Hyaloscypha variabilis (strain UAMH 11265 / GT02V1 / F)</name>
    <name type="common">Meliniomyces variabilis</name>
    <dbReference type="NCBI Taxonomy" id="1149755"/>
    <lineage>
        <taxon>Eukaryota</taxon>
        <taxon>Fungi</taxon>
        <taxon>Dikarya</taxon>
        <taxon>Ascomycota</taxon>
        <taxon>Pezizomycotina</taxon>
        <taxon>Leotiomycetes</taxon>
        <taxon>Helotiales</taxon>
        <taxon>Hyaloscyphaceae</taxon>
        <taxon>Hyaloscypha</taxon>
        <taxon>Hyaloscypha variabilis</taxon>
    </lineage>
</organism>
<dbReference type="InterPro" id="IPR002347">
    <property type="entry name" value="SDR_fam"/>
</dbReference>
<evidence type="ECO:0000256" key="1">
    <source>
        <dbReference type="ARBA" id="ARBA00023002"/>
    </source>
</evidence>
<dbReference type="EMBL" id="KZ613951">
    <property type="protein sequence ID" value="PMD35833.1"/>
    <property type="molecule type" value="Genomic_DNA"/>
</dbReference>
<name>A0A2J6RBE1_HYAVF</name>
<dbReference type="STRING" id="1149755.A0A2J6RBE1"/>
<dbReference type="Pfam" id="PF00106">
    <property type="entry name" value="adh_short"/>
    <property type="match status" value="1"/>
</dbReference>
<reference evidence="2 3" key="1">
    <citation type="submission" date="2016-04" db="EMBL/GenBank/DDBJ databases">
        <title>A degradative enzymes factory behind the ericoid mycorrhizal symbiosis.</title>
        <authorList>
            <consortium name="DOE Joint Genome Institute"/>
            <person name="Martino E."/>
            <person name="Morin E."/>
            <person name="Grelet G."/>
            <person name="Kuo A."/>
            <person name="Kohler A."/>
            <person name="Daghino S."/>
            <person name="Barry K."/>
            <person name="Choi C."/>
            <person name="Cichocki N."/>
            <person name="Clum A."/>
            <person name="Copeland A."/>
            <person name="Hainaut M."/>
            <person name="Haridas S."/>
            <person name="Labutti K."/>
            <person name="Lindquist E."/>
            <person name="Lipzen A."/>
            <person name="Khouja H.-R."/>
            <person name="Murat C."/>
            <person name="Ohm R."/>
            <person name="Olson A."/>
            <person name="Spatafora J."/>
            <person name="Veneault-Fourrey C."/>
            <person name="Henrissat B."/>
            <person name="Grigoriev I."/>
            <person name="Martin F."/>
            <person name="Perotto S."/>
        </authorList>
    </citation>
    <scope>NUCLEOTIDE SEQUENCE [LARGE SCALE GENOMIC DNA]</scope>
    <source>
        <strain evidence="2 3">F</strain>
    </source>
</reference>
<keyword evidence="1" id="KW-0560">Oxidoreductase</keyword>
<dbReference type="PRINTS" id="PR00081">
    <property type="entry name" value="GDHRDH"/>
</dbReference>
<dbReference type="PANTHER" id="PTHR43157:SF31">
    <property type="entry name" value="PHOSPHATIDYLINOSITOL-GLYCAN BIOSYNTHESIS CLASS F PROTEIN"/>
    <property type="match status" value="1"/>
</dbReference>